<gene>
    <name evidence="18" type="primary">FAH</name>
    <name evidence="18" type="ORF">Bhyg_16943</name>
</gene>
<evidence type="ECO:0000313" key="19">
    <source>
        <dbReference type="Proteomes" id="UP001151699"/>
    </source>
</evidence>
<keyword evidence="19" id="KW-1185">Reference proteome</keyword>
<dbReference type="GO" id="GO:0046872">
    <property type="term" value="F:metal ion binding"/>
    <property type="evidence" value="ECO:0007669"/>
    <property type="project" value="UniProtKB-UniRule"/>
</dbReference>
<reference evidence="18" key="1">
    <citation type="submission" date="2022-07" db="EMBL/GenBank/DDBJ databases">
        <authorList>
            <person name="Trinca V."/>
            <person name="Uliana J.V.C."/>
            <person name="Torres T.T."/>
            <person name="Ward R.J."/>
            <person name="Monesi N."/>
        </authorList>
    </citation>
    <scope>NUCLEOTIDE SEQUENCE</scope>
    <source>
        <strain evidence="18">HSMRA1968</strain>
        <tissue evidence="18">Whole embryos</tissue>
    </source>
</reference>
<dbReference type="GO" id="GO:1902000">
    <property type="term" value="P:homogentisate catabolic process"/>
    <property type="evidence" value="ECO:0007669"/>
    <property type="project" value="TreeGrafter"/>
</dbReference>
<keyword evidence="8 14" id="KW-0106">Calcium</keyword>
<comment type="caution">
    <text evidence="18">The sequence shown here is derived from an EMBL/GenBank/DDBJ whole genome shotgun (WGS) entry which is preliminary data.</text>
</comment>
<dbReference type="OrthoDB" id="9971669at2759"/>
<feature type="binding site" evidence="14">
    <location>
        <position position="254"/>
    </location>
    <ligand>
        <name>Mg(2+)</name>
        <dbReference type="ChEBI" id="CHEBI:18420"/>
    </ligand>
</feature>
<dbReference type="InterPro" id="IPR011234">
    <property type="entry name" value="Fumarylacetoacetase-like_C"/>
</dbReference>
<evidence type="ECO:0000313" key="18">
    <source>
        <dbReference type="EMBL" id="KAJ6626584.1"/>
    </source>
</evidence>
<evidence type="ECO:0000256" key="12">
    <source>
        <dbReference type="PIRSR" id="PIRSR605959-1"/>
    </source>
</evidence>
<evidence type="ECO:0000256" key="14">
    <source>
        <dbReference type="PIRSR" id="PIRSR605959-3"/>
    </source>
</evidence>
<dbReference type="PANTHER" id="PTHR43069:SF2">
    <property type="entry name" value="FUMARYLACETOACETASE"/>
    <property type="match status" value="1"/>
</dbReference>
<dbReference type="Gene3D" id="3.90.850.10">
    <property type="entry name" value="Fumarylacetoacetase-like, C-terminal domain"/>
    <property type="match status" value="1"/>
</dbReference>
<dbReference type="PANTHER" id="PTHR43069">
    <property type="entry name" value="FUMARYLACETOACETASE"/>
    <property type="match status" value="1"/>
</dbReference>
<feature type="binding site" evidence="13">
    <location>
        <position position="237"/>
    </location>
    <ligand>
        <name>substrate</name>
    </ligand>
</feature>
<dbReference type="EMBL" id="WJQU01003240">
    <property type="protein sequence ID" value="KAJ6626584.1"/>
    <property type="molecule type" value="Genomic_DNA"/>
</dbReference>
<feature type="active site" description="Proton acceptor" evidence="12">
    <location>
        <position position="129"/>
    </location>
</feature>
<dbReference type="SUPFAM" id="SSF63433">
    <property type="entry name" value="Fumarylacetoacetate hydrolase, FAH, N-terminal domain"/>
    <property type="match status" value="1"/>
</dbReference>
<evidence type="ECO:0000259" key="17">
    <source>
        <dbReference type="Pfam" id="PF09298"/>
    </source>
</evidence>
<keyword evidence="6 14" id="KW-0479">Metal-binding</keyword>
<organism evidence="18 19">
    <name type="scientific">Pseudolycoriella hygida</name>
    <dbReference type="NCBI Taxonomy" id="35572"/>
    <lineage>
        <taxon>Eukaryota</taxon>
        <taxon>Metazoa</taxon>
        <taxon>Ecdysozoa</taxon>
        <taxon>Arthropoda</taxon>
        <taxon>Hexapoda</taxon>
        <taxon>Insecta</taxon>
        <taxon>Pterygota</taxon>
        <taxon>Neoptera</taxon>
        <taxon>Endopterygota</taxon>
        <taxon>Diptera</taxon>
        <taxon>Nematocera</taxon>
        <taxon>Sciaroidea</taxon>
        <taxon>Sciaridae</taxon>
        <taxon>Pseudolycoriella</taxon>
    </lineage>
</organism>
<dbReference type="InterPro" id="IPR036462">
    <property type="entry name" value="Fumarylacetoacetase_N_sf"/>
</dbReference>
<evidence type="ECO:0000256" key="7">
    <source>
        <dbReference type="ARBA" id="ARBA00022801"/>
    </source>
</evidence>
<name>A0A9Q0RUB7_9DIPT</name>
<evidence type="ECO:0000256" key="3">
    <source>
        <dbReference type="ARBA" id="ARBA00010211"/>
    </source>
</evidence>
<proteinExistence type="inferred from homology"/>
<feature type="binding site" evidence="13">
    <location>
        <position position="241"/>
    </location>
    <ligand>
        <name>substrate</name>
    </ligand>
</feature>
<dbReference type="Pfam" id="PF01557">
    <property type="entry name" value="FAA_hydrolase"/>
    <property type="match status" value="1"/>
</dbReference>
<dbReference type="Proteomes" id="UP001151699">
    <property type="component" value="Unassembled WGS sequence"/>
</dbReference>
<keyword evidence="7 15" id="KW-0378">Hydrolase</keyword>
<evidence type="ECO:0000256" key="10">
    <source>
        <dbReference type="ARBA" id="ARBA00022878"/>
    </source>
</evidence>
<evidence type="ECO:0000256" key="11">
    <source>
        <dbReference type="ARBA" id="ARBA00023232"/>
    </source>
</evidence>
<feature type="binding site" evidence="14">
    <location>
        <position position="195"/>
    </location>
    <ligand>
        <name>Ca(2+)</name>
        <dbReference type="ChEBI" id="CHEBI:29108"/>
    </ligand>
</feature>
<dbReference type="GO" id="GO:0004334">
    <property type="term" value="F:fumarylacetoacetase activity"/>
    <property type="evidence" value="ECO:0007669"/>
    <property type="project" value="UniProtKB-UniRule"/>
</dbReference>
<evidence type="ECO:0000256" key="9">
    <source>
        <dbReference type="ARBA" id="ARBA00022842"/>
    </source>
</evidence>
<feature type="binding site" evidence="13">
    <location>
        <position position="138"/>
    </location>
    <ligand>
        <name>substrate</name>
    </ligand>
</feature>
<feature type="binding site" evidence="13">
    <location>
        <position position="124"/>
    </location>
    <ligand>
        <name>substrate</name>
    </ligand>
</feature>
<comment type="catalytic activity">
    <reaction evidence="1 15">
        <text>4-fumarylacetoacetate + H2O = acetoacetate + fumarate + H(+)</text>
        <dbReference type="Rhea" id="RHEA:10244"/>
        <dbReference type="ChEBI" id="CHEBI:13705"/>
        <dbReference type="ChEBI" id="CHEBI:15377"/>
        <dbReference type="ChEBI" id="CHEBI:15378"/>
        <dbReference type="ChEBI" id="CHEBI:18034"/>
        <dbReference type="ChEBI" id="CHEBI:29806"/>
        <dbReference type="EC" id="3.7.1.2"/>
    </reaction>
</comment>
<dbReference type="Pfam" id="PF09298">
    <property type="entry name" value="FAA_hydrolase_N"/>
    <property type="match status" value="1"/>
</dbReference>
<evidence type="ECO:0000256" key="6">
    <source>
        <dbReference type="ARBA" id="ARBA00022723"/>
    </source>
</evidence>
<sequence length="416" mass="46179">MNSFVPVDPTSDFSIHNLPYGVFSDVDNNRKRIGVAIGDYILDLSAVAHLYPEEVQETLTADVLNPLMGSSRLVWQAVRCTTQHLLFEGSDLDKNEDLKKIALIPQSSAKMHLPAEIGDYTDFYSSIHHATNVGVMFRGKDNALMPNWKHLPVGYHGRSSSVVVSGTPITRPLGQTQPVDGADPVFGPCRLFDFELEMAFFIGGPPTQLGERITAENAFDRIFGFSIMNDWSARDIQKWEYVPLGPFTAKNLGTTISPWVVPVDALEPFLVDNFAQDPIPFPYLRHQRNFNFDINLEVAIKPSNEVETTICKSNYKYLYWTPLQQLAHHTVTGCNIRPGDLMASGTISGETPDSFGSMLELSWKGTKSIELNGGQTRKFIQDGDEVIIRGFCEKNGIRVGFGECSGVVLPAVPFSE</sequence>
<evidence type="ECO:0000256" key="15">
    <source>
        <dbReference type="RuleBase" id="RU366008"/>
    </source>
</evidence>
<dbReference type="EC" id="3.7.1.2" evidence="4 15"/>
<dbReference type="InterPro" id="IPR036663">
    <property type="entry name" value="Fumarylacetoacetase_C_sf"/>
</dbReference>
<dbReference type="Gene3D" id="2.30.30.230">
    <property type="entry name" value="Fumarylacetoacetase, N-terminal domain"/>
    <property type="match status" value="1"/>
</dbReference>
<accession>A0A9Q0RUB7</accession>
<feature type="binding site" evidence="14">
    <location>
        <position position="250"/>
    </location>
    <ligand>
        <name>Mg(2+)</name>
        <dbReference type="ChEBI" id="CHEBI:18420"/>
    </ligand>
</feature>
<keyword evidence="10 15" id="KW-0828">Tyrosine catabolism</keyword>
<dbReference type="InterPro" id="IPR015377">
    <property type="entry name" value="Fumarylacetoacetase_N"/>
</dbReference>
<feature type="binding site" evidence="13">
    <location>
        <position position="346"/>
    </location>
    <ligand>
        <name>substrate</name>
    </ligand>
</feature>
<dbReference type="GO" id="GO:0006559">
    <property type="term" value="P:L-phenylalanine catabolic process"/>
    <property type="evidence" value="ECO:0007669"/>
    <property type="project" value="UniProtKB-UniRule"/>
</dbReference>
<comment type="similarity">
    <text evidence="3 15">Belongs to the FAH family.</text>
</comment>
<dbReference type="AlphaFoldDB" id="A0A9Q0RUB7"/>
<dbReference type="GO" id="GO:0006572">
    <property type="term" value="P:L-tyrosine catabolic process"/>
    <property type="evidence" value="ECO:0007669"/>
    <property type="project" value="UniProtKB-UniRule"/>
</dbReference>
<feature type="domain" description="Fumarylacetoacetase-like C-terminal" evidence="16">
    <location>
        <begin position="122"/>
        <end position="389"/>
    </location>
</feature>
<feature type="binding site" evidence="14">
    <location>
        <position position="197"/>
    </location>
    <ligand>
        <name>Ca(2+)</name>
        <dbReference type="ChEBI" id="CHEBI:29108"/>
    </ligand>
</feature>
<evidence type="ECO:0000256" key="2">
    <source>
        <dbReference type="ARBA" id="ARBA00004782"/>
    </source>
</evidence>
<evidence type="ECO:0000256" key="5">
    <source>
        <dbReference type="ARBA" id="ARBA00014741"/>
    </source>
</evidence>
<keyword evidence="11 15" id="KW-0585">Phenylalanine catabolism</keyword>
<feature type="domain" description="Fumarylacetoacetase N-terminal" evidence="17">
    <location>
        <begin position="16"/>
        <end position="114"/>
    </location>
</feature>
<dbReference type="NCBIfam" id="TIGR01266">
    <property type="entry name" value="fum_ac_acetase"/>
    <property type="match status" value="1"/>
</dbReference>
<feature type="binding site" evidence="14">
    <location>
        <position position="230"/>
    </location>
    <ligand>
        <name>Mg(2+)</name>
        <dbReference type="ChEBI" id="CHEBI:18420"/>
    </ligand>
</feature>
<dbReference type="InterPro" id="IPR005959">
    <property type="entry name" value="Fumarylacetoacetase"/>
</dbReference>
<feature type="binding site" evidence="14">
    <location>
        <position position="122"/>
    </location>
    <ligand>
        <name>Ca(2+)</name>
        <dbReference type="ChEBI" id="CHEBI:29108"/>
    </ligand>
</feature>
<comment type="pathway">
    <text evidence="2 15">Amino-acid degradation; L-phenylalanine degradation; acetoacetate and fumarate from L-phenylalanine: step 6/6.</text>
</comment>
<feature type="binding site" evidence="14">
    <location>
        <position position="230"/>
    </location>
    <ligand>
        <name>Ca(2+)</name>
        <dbReference type="ChEBI" id="CHEBI:29108"/>
    </ligand>
</feature>
<evidence type="ECO:0000259" key="16">
    <source>
        <dbReference type="Pfam" id="PF01557"/>
    </source>
</evidence>
<evidence type="ECO:0000256" key="4">
    <source>
        <dbReference type="ARBA" id="ARBA00012094"/>
    </source>
</evidence>
<dbReference type="SUPFAM" id="SSF56529">
    <property type="entry name" value="FAH"/>
    <property type="match status" value="1"/>
</dbReference>
<keyword evidence="9 14" id="KW-0460">Magnesium</keyword>
<comment type="cofactor">
    <cofactor evidence="15">
        <name>Mg(2+)</name>
        <dbReference type="ChEBI" id="CHEBI:18420"/>
    </cofactor>
    <cofactor evidence="15">
        <name>Ca(2+)</name>
        <dbReference type="ChEBI" id="CHEBI:29108"/>
    </cofactor>
</comment>
<protein>
    <recommendedName>
        <fullName evidence="5 15">Fumarylacetoacetase</fullName>
        <ecNumber evidence="4 15">3.7.1.2</ecNumber>
    </recommendedName>
    <alternativeName>
        <fullName evidence="15">Fumarylacetoacetate hydrolase</fullName>
    </alternativeName>
</protein>
<evidence type="ECO:0000256" key="8">
    <source>
        <dbReference type="ARBA" id="ARBA00022837"/>
    </source>
</evidence>
<dbReference type="FunFam" id="3.90.850.10:FF:000004">
    <property type="entry name" value="Fumarylacetoacetase"/>
    <property type="match status" value="1"/>
</dbReference>
<evidence type="ECO:0000256" key="1">
    <source>
        <dbReference type="ARBA" id="ARBA00000353"/>
    </source>
</evidence>
<evidence type="ECO:0000256" key="13">
    <source>
        <dbReference type="PIRSR" id="PIRSR605959-2"/>
    </source>
</evidence>